<accession>A0A1I5TMF6</accession>
<evidence type="ECO:0000313" key="4">
    <source>
        <dbReference type="Proteomes" id="UP000199029"/>
    </source>
</evidence>
<reference evidence="4" key="1">
    <citation type="submission" date="2016-10" db="EMBL/GenBank/DDBJ databases">
        <authorList>
            <person name="Varghese N."/>
            <person name="Submissions S."/>
        </authorList>
    </citation>
    <scope>NUCLEOTIDE SEQUENCE [LARGE SCALE GENOMIC DNA]</scope>
    <source>
        <strain evidence="4">OR362-8,ATCC BAA-1266,JCM 13504</strain>
    </source>
</reference>
<gene>
    <name evidence="3" type="ORF">SAMN04515668_0531</name>
</gene>
<organism evidence="3 4">
    <name type="scientific">Hymenobacter arizonensis</name>
    <name type="common">Siccationidurans arizonensis</name>
    <dbReference type="NCBI Taxonomy" id="1227077"/>
    <lineage>
        <taxon>Bacteria</taxon>
        <taxon>Pseudomonadati</taxon>
        <taxon>Bacteroidota</taxon>
        <taxon>Cytophagia</taxon>
        <taxon>Cytophagales</taxon>
        <taxon>Hymenobacteraceae</taxon>
        <taxon>Hymenobacter</taxon>
    </lineage>
</organism>
<sequence>MKSSSIKLAGLALVAASLSLQLSSCVSTEREVSNSTVDPRSTYKPPVAGDRTRVGTKTVLNTVSRTHSFSDPKTKDNFILQLRGPRVLTAQAHFIVTSSTGDTLRHEVLPARALLSEKALSDPQAATVREKEIAILQGMNNFFADGRFSQPAVPADAVQPAELDTKTWAALREDPSIVGFDYIGAGGAERRMAYVRKLRKAVVINH</sequence>
<proteinExistence type="predicted"/>
<dbReference type="AlphaFoldDB" id="A0A1I5TMF6"/>
<dbReference type="RefSeq" id="WP_143080017.1">
    <property type="nucleotide sequence ID" value="NZ_FOXS01000001.1"/>
</dbReference>
<dbReference type="Proteomes" id="UP000199029">
    <property type="component" value="Unassembled WGS sequence"/>
</dbReference>
<dbReference type="STRING" id="1227077.SAMN04515668_0531"/>
<protein>
    <submittedName>
        <fullName evidence="3">Uncharacterized protein</fullName>
    </submittedName>
</protein>
<dbReference type="OrthoDB" id="880292at2"/>
<evidence type="ECO:0000313" key="3">
    <source>
        <dbReference type="EMBL" id="SFP84274.1"/>
    </source>
</evidence>
<feature type="signal peptide" evidence="2">
    <location>
        <begin position="1"/>
        <end position="22"/>
    </location>
</feature>
<feature type="region of interest" description="Disordered" evidence="1">
    <location>
        <begin position="29"/>
        <end position="50"/>
    </location>
</feature>
<name>A0A1I5TMF6_HYMAR</name>
<keyword evidence="4" id="KW-1185">Reference proteome</keyword>
<dbReference type="EMBL" id="FOXS01000001">
    <property type="protein sequence ID" value="SFP84274.1"/>
    <property type="molecule type" value="Genomic_DNA"/>
</dbReference>
<evidence type="ECO:0000256" key="2">
    <source>
        <dbReference type="SAM" id="SignalP"/>
    </source>
</evidence>
<feature type="chain" id="PRO_5011595852" evidence="2">
    <location>
        <begin position="23"/>
        <end position="206"/>
    </location>
</feature>
<keyword evidence="2" id="KW-0732">Signal</keyword>
<evidence type="ECO:0000256" key="1">
    <source>
        <dbReference type="SAM" id="MobiDB-lite"/>
    </source>
</evidence>